<dbReference type="PANTHER" id="PTHR46558">
    <property type="entry name" value="TRACRIPTIONAL REGULATORY PROTEIN-RELATED-RELATED"/>
    <property type="match status" value="1"/>
</dbReference>
<dbReference type="AlphaFoldDB" id="U2KYY9"/>
<dbReference type="InterPro" id="IPR010982">
    <property type="entry name" value="Lambda_DNA-bd_dom_sf"/>
</dbReference>
<dbReference type="Proteomes" id="UP000016662">
    <property type="component" value="Unassembled WGS sequence"/>
</dbReference>
<comment type="caution">
    <text evidence="3">The sequence shown here is derived from an EMBL/GenBank/DDBJ whole genome shotgun (WGS) entry which is preliminary data.</text>
</comment>
<evidence type="ECO:0000256" key="1">
    <source>
        <dbReference type="ARBA" id="ARBA00023125"/>
    </source>
</evidence>
<proteinExistence type="predicted"/>
<evidence type="ECO:0000313" key="3">
    <source>
        <dbReference type="EMBL" id="ERJ97335.1"/>
    </source>
</evidence>
<dbReference type="GO" id="GO:0003677">
    <property type="term" value="F:DNA binding"/>
    <property type="evidence" value="ECO:0007669"/>
    <property type="project" value="UniProtKB-KW"/>
</dbReference>
<feature type="domain" description="HTH cro/C1-type" evidence="2">
    <location>
        <begin position="62"/>
        <end position="116"/>
    </location>
</feature>
<accession>U2KYY9</accession>
<organism evidence="3 4">
    <name type="scientific">Ruminococcus callidus ATCC 27760</name>
    <dbReference type="NCBI Taxonomy" id="411473"/>
    <lineage>
        <taxon>Bacteria</taxon>
        <taxon>Bacillati</taxon>
        <taxon>Bacillota</taxon>
        <taxon>Clostridia</taxon>
        <taxon>Eubacteriales</taxon>
        <taxon>Oscillospiraceae</taxon>
        <taxon>Ruminococcus</taxon>
    </lineage>
</organism>
<dbReference type="PANTHER" id="PTHR46558:SF11">
    <property type="entry name" value="HTH-TYPE TRANSCRIPTIONAL REGULATOR XRE"/>
    <property type="match status" value="1"/>
</dbReference>
<dbReference type="OrthoDB" id="1856733at2"/>
<evidence type="ECO:0000259" key="2">
    <source>
        <dbReference type="PROSITE" id="PS50943"/>
    </source>
</evidence>
<sequence length="172" mass="19933">MIILYALLFQISRCNIAQMFFYFFRYYAQKCILLISMIDFLEQLCYNGMRKRCLHMEIKNILKQLRESKGLTMQEVAEKTDISYSVYQKYESGVRGVGVPALQKLADLYNISTDCLLGRQTADTSTSPLQQLIDKFQLTKDQAALLVAYLNMNESDRENLIRCIKVLARGIQ</sequence>
<dbReference type="InterPro" id="IPR001387">
    <property type="entry name" value="Cro/C1-type_HTH"/>
</dbReference>
<dbReference type="EMBL" id="AWVF01000031">
    <property type="protein sequence ID" value="ERJ97335.1"/>
    <property type="molecule type" value="Genomic_DNA"/>
</dbReference>
<dbReference type="eggNOG" id="COG1396">
    <property type="taxonomic scope" value="Bacteria"/>
</dbReference>
<reference evidence="3 4" key="1">
    <citation type="submission" date="2013-07" db="EMBL/GenBank/DDBJ databases">
        <authorList>
            <person name="Weinstock G."/>
            <person name="Sodergren E."/>
            <person name="Wylie T."/>
            <person name="Fulton L."/>
            <person name="Fulton R."/>
            <person name="Fronick C."/>
            <person name="O'Laughlin M."/>
            <person name="Godfrey J."/>
            <person name="Miner T."/>
            <person name="Herter B."/>
            <person name="Appelbaum E."/>
            <person name="Cordes M."/>
            <person name="Lek S."/>
            <person name="Wollam A."/>
            <person name="Pepin K.H."/>
            <person name="Palsikar V.B."/>
            <person name="Mitreva M."/>
            <person name="Wilson R.K."/>
        </authorList>
    </citation>
    <scope>NUCLEOTIDE SEQUENCE [LARGE SCALE GENOMIC DNA]</scope>
    <source>
        <strain evidence="3 4">ATCC 27760</strain>
    </source>
</reference>
<keyword evidence="1 3" id="KW-0238">DNA-binding</keyword>
<dbReference type="CDD" id="cd00093">
    <property type="entry name" value="HTH_XRE"/>
    <property type="match status" value="1"/>
</dbReference>
<keyword evidence="4" id="KW-1185">Reference proteome</keyword>
<dbReference type="Gene3D" id="1.10.260.40">
    <property type="entry name" value="lambda repressor-like DNA-binding domains"/>
    <property type="match status" value="1"/>
</dbReference>
<dbReference type="PROSITE" id="PS50943">
    <property type="entry name" value="HTH_CROC1"/>
    <property type="match status" value="1"/>
</dbReference>
<evidence type="ECO:0000313" key="4">
    <source>
        <dbReference type="Proteomes" id="UP000016662"/>
    </source>
</evidence>
<name>U2KYY9_9FIRM</name>
<dbReference type="SMART" id="SM00530">
    <property type="entry name" value="HTH_XRE"/>
    <property type="match status" value="1"/>
</dbReference>
<dbReference type="STRING" id="411473.RUMCAL_00407"/>
<dbReference type="HOGENOM" id="CLU_1554154_0_0_9"/>
<dbReference type="Pfam" id="PF01381">
    <property type="entry name" value="HTH_3"/>
    <property type="match status" value="1"/>
</dbReference>
<gene>
    <name evidence="3" type="ORF">RUMCAL_00407</name>
</gene>
<protein>
    <submittedName>
        <fullName evidence="3">DNA-binding helix-turn-helix protein</fullName>
    </submittedName>
</protein>
<dbReference type="SUPFAM" id="SSF47413">
    <property type="entry name" value="lambda repressor-like DNA-binding domains"/>
    <property type="match status" value="1"/>
</dbReference>